<dbReference type="PANTHER" id="PTHR36920">
    <property type="match status" value="1"/>
</dbReference>
<evidence type="ECO:0000256" key="9">
    <source>
        <dbReference type="SAM" id="SignalP"/>
    </source>
</evidence>
<proteinExistence type="inferred from homology"/>
<dbReference type="Pfam" id="PF03922">
    <property type="entry name" value="OmpW"/>
    <property type="match status" value="1"/>
</dbReference>
<organism evidence="10 11">
    <name type="scientific">Photorhabdus aegyptia</name>
    <dbReference type="NCBI Taxonomy" id="2805098"/>
    <lineage>
        <taxon>Bacteria</taxon>
        <taxon>Pseudomonadati</taxon>
        <taxon>Pseudomonadota</taxon>
        <taxon>Gammaproteobacteria</taxon>
        <taxon>Enterobacterales</taxon>
        <taxon>Morganellaceae</taxon>
        <taxon>Photorhabdus</taxon>
    </lineage>
</organism>
<dbReference type="InterPro" id="IPR011250">
    <property type="entry name" value="OMP/PagP_B-barrel"/>
</dbReference>
<evidence type="ECO:0000313" key="11">
    <source>
        <dbReference type="Proteomes" id="UP000023464"/>
    </source>
</evidence>
<accession>A0A022PKA4</accession>
<keyword evidence="6" id="KW-0472">Membrane</keyword>
<feature type="chain" id="PRO_5001506493" description="Outer membrane protein W" evidence="9">
    <location>
        <begin position="22"/>
        <end position="213"/>
    </location>
</feature>
<keyword evidence="4" id="KW-0812">Transmembrane</keyword>
<keyword evidence="3" id="KW-1134">Transmembrane beta strand</keyword>
<dbReference type="AlphaFoldDB" id="A0A022PKA4"/>
<evidence type="ECO:0000256" key="7">
    <source>
        <dbReference type="ARBA" id="ARBA00023237"/>
    </source>
</evidence>
<dbReference type="EMBL" id="JFGV01000014">
    <property type="protein sequence ID" value="EYU16101.1"/>
    <property type="molecule type" value="Genomic_DNA"/>
</dbReference>
<keyword evidence="11" id="KW-1185">Reference proteome</keyword>
<dbReference type="NCBIfam" id="NF008202">
    <property type="entry name" value="PRK10959.1"/>
    <property type="match status" value="1"/>
</dbReference>
<evidence type="ECO:0000256" key="3">
    <source>
        <dbReference type="ARBA" id="ARBA00022452"/>
    </source>
</evidence>
<evidence type="ECO:0000313" key="10">
    <source>
        <dbReference type="EMBL" id="EYU16101.1"/>
    </source>
</evidence>
<dbReference type="PATRIC" id="fig|1393736.3.peg.1285"/>
<dbReference type="InterPro" id="IPR005618">
    <property type="entry name" value="OMPW"/>
</dbReference>
<evidence type="ECO:0000256" key="8">
    <source>
        <dbReference type="ARBA" id="ARBA00074212"/>
    </source>
</evidence>
<dbReference type="GO" id="GO:0055085">
    <property type="term" value="P:transmembrane transport"/>
    <property type="evidence" value="ECO:0007669"/>
    <property type="project" value="TreeGrafter"/>
</dbReference>
<dbReference type="Proteomes" id="UP000023464">
    <property type="component" value="Unassembled WGS sequence"/>
</dbReference>
<dbReference type="GO" id="GO:0009279">
    <property type="term" value="C:cell outer membrane"/>
    <property type="evidence" value="ECO:0007669"/>
    <property type="project" value="UniProtKB-SubCell"/>
</dbReference>
<feature type="signal peptide" evidence="9">
    <location>
        <begin position="1"/>
        <end position="21"/>
    </location>
</feature>
<dbReference type="PANTHER" id="PTHR36920:SF1">
    <property type="entry name" value="OUTER MEMBRANE PROTEIN W"/>
    <property type="match status" value="1"/>
</dbReference>
<gene>
    <name evidence="10" type="ORF">BA1DRAFT_01265</name>
</gene>
<dbReference type="SUPFAM" id="SSF56925">
    <property type="entry name" value="OMPA-like"/>
    <property type="match status" value="1"/>
</dbReference>
<evidence type="ECO:0000256" key="5">
    <source>
        <dbReference type="ARBA" id="ARBA00022729"/>
    </source>
</evidence>
<dbReference type="RefSeq" id="WP_036777119.1">
    <property type="nucleotide sequence ID" value="NZ_CAWLTM010000101.1"/>
</dbReference>
<protein>
    <recommendedName>
        <fullName evidence="8">Outer membrane protein W</fullName>
    </recommendedName>
</protein>
<evidence type="ECO:0000256" key="4">
    <source>
        <dbReference type="ARBA" id="ARBA00022692"/>
    </source>
</evidence>
<keyword evidence="5 9" id="KW-0732">Signal</keyword>
<dbReference type="Gene3D" id="2.40.160.20">
    <property type="match status" value="1"/>
</dbReference>
<evidence type="ECO:0000256" key="6">
    <source>
        <dbReference type="ARBA" id="ARBA00023136"/>
    </source>
</evidence>
<comment type="caution">
    <text evidence="10">The sequence shown here is derived from an EMBL/GenBank/DDBJ whole genome shotgun (WGS) entry which is preliminary data.</text>
</comment>
<sequence length="213" mass="23549">MKKISAFVLAAATLAPSFAFAHEAGDFIFRTGTATVRPNTGSDNVLGVGSLSADNNTQMGLTFSYMITDNIGFELLAGTPFQHRVSLPGVGDIAKVKHLPPTLMAQYYFGSKESSFRPYVGVGLNYTTFFNEKFNGNSAVKDSNLHSLDLKDSWGVAGQVGLDYELDQNWMLNASVWWVNIETDVKFKAGDQQYKIDTRLDPWVFMFGVGYHF</sequence>
<name>A0A022PKA4_9GAMM</name>
<reference evidence="10 11" key="1">
    <citation type="submission" date="2014-03" db="EMBL/GenBank/DDBJ databases">
        <title>Draft Genome of Photorhabdus luminescens BA1, an Egyptian Isolate.</title>
        <authorList>
            <person name="Ghazal S."/>
            <person name="Hurst S.G.IV."/>
            <person name="Morris K."/>
            <person name="Thomas K."/>
            <person name="Tisa L.S."/>
        </authorList>
    </citation>
    <scope>NUCLEOTIDE SEQUENCE [LARGE SCALE GENOMIC DNA]</scope>
    <source>
        <strain evidence="10 11">BA1</strain>
    </source>
</reference>
<evidence type="ECO:0000256" key="1">
    <source>
        <dbReference type="ARBA" id="ARBA00004442"/>
    </source>
</evidence>
<comment type="subcellular location">
    <subcellularLocation>
        <location evidence="1">Cell outer membrane</location>
    </subcellularLocation>
</comment>
<evidence type="ECO:0000256" key="2">
    <source>
        <dbReference type="ARBA" id="ARBA00009330"/>
    </source>
</evidence>
<dbReference type="FunFam" id="2.40.160.20:FF:000001">
    <property type="entry name" value="Outer membrane protein W"/>
    <property type="match status" value="1"/>
</dbReference>
<comment type="similarity">
    <text evidence="2">Belongs to the OmpW/AlkL family.</text>
</comment>
<keyword evidence="7" id="KW-0998">Cell outer membrane</keyword>